<sequence>MKKTVTIAKALIFTFSIGVAPFSLVYSQNTRISESSAENLPKIVNTSELGTFYSDFTDYNTSSRGLETDLRKWLGCQSNDTFKIVKTWEDDLGVKKTMYQHFYKSIKVQDDIIVIHEKDGKVVYVNGEFVRNIDIPVVVAPLSQDELKNTIAAVSKTSSEKITLSPAESVISKTNTQTGLKINSSTMVSASSMIATVFSKTYYIDNTTKQVVNEMSLIHNADTPSLSTTYYKGNQNMTVDSYNGSYRLKDNTRKVWTLDGTNLGSAGGYGLDAQGYVLPASGPVEYTSSTANFTATSTKAPVEIHWAIQKANDFYSTVLNRNSFDGNGTAIANYYNVDFSIFNQPGQANPTPAGYGANATAITFGTSTGGQVHFMAYGNGNLPSSPGAFNPFAGIDVGGHEYSHLVVATNGTGGLNYQGESGAINESFADILGTSIEFYAAPSQANWTIGEGLCNFAPGYLRSMAAPKTGPAVLSSQQPDTYNGTYWQSTAAGAADNGGVHTNSGVGNKWFYLLSVGGAGTNDNGTAYNVTGLTIQKAEKIAFKTLTGGYLTANATYLNLYNASKQAAIALYGTGSNELQQVENAWCAVGLGNCASLLAVHEITKSDAQNITVYPNPVKNGLFTINNNSKYEATFEIYDVSGKLVRGLEKLNKENNKITINGFQKGVYIIKISFNGTAISKKIVVE</sequence>
<organism evidence="14 15">
    <name type="scientific">Chryseobacterium geocarposphaerae</name>
    <dbReference type="NCBI Taxonomy" id="1416776"/>
    <lineage>
        <taxon>Bacteria</taxon>
        <taxon>Pseudomonadati</taxon>
        <taxon>Bacteroidota</taxon>
        <taxon>Flavobacteriia</taxon>
        <taxon>Flavobacteriales</taxon>
        <taxon>Weeksellaceae</taxon>
        <taxon>Chryseobacterium group</taxon>
        <taxon>Chryseobacterium</taxon>
    </lineage>
</organism>
<comment type="similarity">
    <text evidence="1 9">Belongs to the peptidase M4 family.</text>
</comment>
<comment type="cofactor">
    <cofactor evidence="9">
        <name>Zn(2+)</name>
        <dbReference type="ChEBI" id="CHEBI:29105"/>
    </cofactor>
</comment>
<evidence type="ECO:0000256" key="6">
    <source>
        <dbReference type="ARBA" id="ARBA00022833"/>
    </source>
</evidence>
<evidence type="ECO:0000256" key="3">
    <source>
        <dbReference type="ARBA" id="ARBA00022723"/>
    </source>
</evidence>
<name>A0A2M9C8Q1_9FLAO</name>
<dbReference type="OrthoDB" id="291295at2"/>
<keyword evidence="15" id="KW-1185">Reference proteome</keyword>
<dbReference type="InterPro" id="IPR013856">
    <property type="entry name" value="Peptidase_M4_domain"/>
</dbReference>
<feature type="domain" description="FTP" evidence="12">
    <location>
        <begin position="80"/>
        <end position="129"/>
    </location>
</feature>
<keyword evidence="3" id="KW-0479">Metal-binding</keyword>
<dbReference type="Pfam" id="PF18962">
    <property type="entry name" value="Por_Secre_tail"/>
    <property type="match status" value="1"/>
</dbReference>
<evidence type="ECO:0000256" key="5">
    <source>
        <dbReference type="ARBA" id="ARBA00022801"/>
    </source>
</evidence>
<keyword evidence="4" id="KW-0732">Signal</keyword>
<feature type="domain" description="Secretion system C-terminal sorting" evidence="13">
    <location>
        <begin position="613"/>
        <end position="685"/>
    </location>
</feature>
<dbReference type="GO" id="GO:0005576">
    <property type="term" value="C:extracellular region"/>
    <property type="evidence" value="ECO:0007669"/>
    <property type="project" value="UniProtKB-SubCell"/>
</dbReference>
<dbReference type="Gene3D" id="3.10.170.10">
    <property type="match status" value="1"/>
</dbReference>
<dbReference type="RefSeq" id="WP_100375946.1">
    <property type="nucleotide sequence ID" value="NZ_PGFD01000001.1"/>
</dbReference>
<dbReference type="InterPro" id="IPR026444">
    <property type="entry name" value="Secre_tail"/>
</dbReference>
<dbReference type="PRINTS" id="PR00730">
    <property type="entry name" value="THERMOLYSIN"/>
</dbReference>
<dbReference type="EC" id="3.4.24.-" evidence="9"/>
<keyword evidence="6 9" id="KW-0862">Zinc</keyword>
<feature type="domain" description="Peptidase M4 C-terminal" evidence="11">
    <location>
        <begin position="414"/>
        <end position="590"/>
    </location>
</feature>
<evidence type="ECO:0000259" key="13">
    <source>
        <dbReference type="Pfam" id="PF18962"/>
    </source>
</evidence>
<evidence type="ECO:0000256" key="9">
    <source>
        <dbReference type="RuleBase" id="RU366073"/>
    </source>
</evidence>
<dbReference type="GO" id="GO:0006508">
    <property type="term" value="P:proteolysis"/>
    <property type="evidence" value="ECO:0007669"/>
    <property type="project" value="UniProtKB-KW"/>
</dbReference>
<keyword evidence="9" id="KW-0964">Secreted</keyword>
<reference evidence="14 15" key="1">
    <citation type="submission" date="2017-11" db="EMBL/GenBank/DDBJ databases">
        <title>Genomic Encyclopedia of Archaeal and Bacterial Type Strains, Phase II (KMG-II): From Individual Species to Whole Genera.</title>
        <authorList>
            <person name="Goeker M."/>
        </authorList>
    </citation>
    <scope>NUCLEOTIDE SEQUENCE [LARGE SCALE GENOMIC DNA]</scope>
    <source>
        <strain evidence="14 15">DSM 27617</strain>
    </source>
</reference>
<evidence type="ECO:0000259" key="11">
    <source>
        <dbReference type="Pfam" id="PF02868"/>
    </source>
</evidence>
<dbReference type="InterPro" id="IPR001570">
    <property type="entry name" value="Peptidase_M4_C_domain"/>
</dbReference>
<dbReference type="AlphaFoldDB" id="A0A2M9C8Q1"/>
<protein>
    <recommendedName>
        <fullName evidence="9">Neutral metalloproteinase</fullName>
        <ecNumber evidence="9">3.4.24.-</ecNumber>
    </recommendedName>
</protein>
<dbReference type="PANTHER" id="PTHR33794">
    <property type="entry name" value="BACILLOLYSIN"/>
    <property type="match status" value="1"/>
</dbReference>
<dbReference type="Pfam" id="PF07504">
    <property type="entry name" value="FTP"/>
    <property type="match status" value="1"/>
</dbReference>
<dbReference type="Gene3D" id="3.10.450.490">
    <property type="match status" value="1"/>
</dbReference>
<dbReference type="PANTHER" id="PTHR33794:SF1">
    <property type="entry name" value="BACILLOLYSIN"/>
    <property type="match status" value="1"/>
</dbReference>
<dbReference type="Pfam" id="PF02868">
    <property type="entry name" value="Peptidase_M4_C"/>
    <property type="match status" value="1"/>
</dbReference>
<comment type="function">
    <text evidence="9">Extracellular zinc metalloprotease.</text>
</comment>
<dbReference type="EMBL" id="PGFD01000001">
    <property type="protein sequence ID" value="PJJ67223.1"/>
    <property type="molecule type" value="Genomic_DNA"/>
</dbReference>
<dbReference type="Gene3D" id="1.10.390.10">
    <property type="entry name" value="Neutral Protease Domain 2"/>
    <property type="match status" value="1"/>
</dbReference>
<evidence type="ECO:0000256" key="8">
    <source>
        <dbReference type="PIRSR" id="PIRSR623612-1"/>
    </source>
</evidence>
<dbReference type="SUPFAM" id="SSF55486">
    <property type="entry name" value="Metalloproteases ('zincins'), catalytic domain"/>
    <property type="match status" value="1"/>
</dbReference>
<dbReference type="GO" id="GO:0046872">
    <property type="term" value="F:metal ion binding"/>
    <property type="evidence" value="ECO:0007669"/>
    <property type="project" value="UniProtKB-UniRule"/>
</dbReference>
<dbReference type="CDD" id="cd09597">
    <property type="entry name" value="M4_TLP"/>
    <property type="match status" value="1"/>
</dbReference>
<evidence type="ECO:0000259" key="12">
    <source>
        <dbReference type="Pfam" id="PF07504"/>
    </source>
</evidence>
<dbReference type="InterPro" id="IPR050728">
    <property type="entry name" value="Zinc_Metalloprotease_M4"/>
</dbReference>
<proteinExistence type="inferred from homology"/>
<keyword evidence="2 9" id="KW-0645">Protease</keyword>
<keyword evidence="7 9" id="KW-0482">Metalloprotease</keyword>
<dbReference type="InterPro" id="IPR027268">
    <property type="entry name" value="Peptidase_M4/M1_CTD_sf"/>
</dbReference>
<feature type="active site" evidence="8">
    <location>
        <position position="401"/>
    </location>
</feature>
<gene>
    <name evidence="14" type="ORF">CLV73_1225</name>
</gene>
<dbReference type="NCBIfam" id="TIGR04183">
    <property type="entry name" value="Por_Secre_tail"/>
    <property type="match status" value="1"/>
</dbReference>
<comment type="caution">
    <text evidence="14">The sequence shown here is derived from an EMBL/GenBank/DDBJ whole genome shotgun (WGS) entry which is preliminary data.</text>
</comment>
<dbReference type="GO" id="GO:0004222">
    <property type="term" value="F:metalloendopeptidase activity"/>
    <property type="evidence" value="ECO:0007669"/>
    <property type="project" value="UniProtKB-UniRule"/>
</dbReference>
<dbReference type="InterPro" id="IPR011096">
    <property type="entry name" value="FTP_domain"/>
</dbReference>
<dbReference type="InterPro" id="IPR023612">
    <property type="entry name" value="Peptidase_M4"/>
</dbReference>
<feature type="active site" description="Proton donor" evidence="8">
    <location>
        <position position="501"/>
    </location>
</feature>
<evidence type="ECO:0000256" key="7">
    <source>
        <dbReference type="ARBA" id="ARBA00023049"/>
    </source>
</evidence>
<evidence type="ECO:0000256" key="1">
    <source>
        <dbReference type="ARBA" id="ARBA00009388"/>
    </source>
</evidence>
<feature type="domain" description="Peptidase M4" evidence="10">
    <location>
        <begin position="228"/>
        <end position="407"/>
    </location>
</feature>
<evidence type="ECO:0000256" key="4">
    <source>
        <dbReference type="ARBA" id="ARBA00022729"/>
    </source>
</evidence>
<evidence type="ECO:0000259" key="10">
    <source>
        <dbReference type="Pfam" id="PF01447"/>
    </source>
</evidence>
<comment type="subcellular location">
    <subcellularLocation>
        <location evidence="9">Secreted</location>
    </subcellularLocation>
</comment>
<evidence type="ECO:0000256" key="2">
    <source>
        <dbReference type="ARBA" id="ARBA00022670"/>
    </source>
</evidence>
<dbReference type="Pfam" id="PF01447">
    <property type="entry name" value="Peptidase_M4"/>
    <property type="match status" value="1"/>
</dbReference>
<accession>A0A2M9C8Q1</accession>
<evidence type="ECO:0000313" key="15">
    <source>
        <dbReference type="Proteomes" id="UP000228740"/>
    </source>
</evidence>
<evidence type="ECO:0000313" key="14">
    <source>
        <dbReference type="EMBL" id="PJJ67223.1"/>
    </source>
</evidence>
<keyword evidence="5 9" id="KW-0378">Hydrolase</keyword>
<dbReference type="Proteomes" id="UP000228740">
    <property type="component" value="Unassembled WGS sequence"/>
</dbReference>